<comment type="caution">
    <text evidence="2">The sequence shown here is derived from an EMBL/GenBank/DDBJ whole genome shotgun (WGS) entry which is preliminary data.</text>
</comment>
<accession>A0ABW5WL78</accession>
<protein>
    <submittedName>
        <fullName evidence="2">Uncharacterized protein</fullName>
    </submittedName>
</protein>
<organism evidence="2 3">
    <name type="scientific">Prauserella oleivorans</name>
    <dbReference type="NCBI Taxonomy" id="1478153"/>
    <lineage>
        <taxon>Bacteria</taxon>
        <taxon>Bacillati</taxon>
        <taxon>Actinomycetota</taxon>
        <taxon>Actinomycetes</taxon>
        <taxon>Pseudonocardiales</taxon>
        <taxon>Pseudonocardiaceae</taxon>
        <taxon>Prauserella</taxon>
    </lineage>
</organism>
<keyword evidence="3" id="KW-1185">Reference proteome</keyword>
<sequence>MTSLNPLKLARAELARRFGRFVDFRIDEHLRTWHGHVRTLDRHGERIAALERRLDAVTRELEQVRGDLRWTANEVERLVPHVAAQESRLEDLRGRLALTPAATEPEVARARSLIEEVQRQHSQIRVRLSGIARYEERLRRLEERVAASARE</sequence>
<gene>
    <name evidence="2" type="ORF">ACFS2C_27395</name>
</gene>
<dbReference type="RefSeq" id="WP_377394940.1">
    <property type="nucleotide sequence ID" value="NZ_JBHSAN010000054.1"/>
</dbReference>
<evidence type="ECO:0000256" key="1">
    <source>
        <dbReference type="SAM" id="Coils"/>
    </source>
</evidence>
<evidence type="ECO:0000313" key="2">
    <source>
        <dbReference type="EMBL" id="MFD2803125.1"/>
    </source>
</evidence>
<keyword evidence="1" id="KW-0175">Coiled coil</keyword>
<dbReference type="SUPFAM" id="SSF57997">
    <property type="entry name" value="Tropomyosin"/>
    <property type="match status" value="1"/>
</dbReference>
<evidence type="ECO:0000313" key="3">
    <source>
        <dbReference type="Proteomes" id="UP001597478"/>
    </source>
</evidence>
<proteinExistence type="predicted"/>
<reference evidence="3" key="1">
    <citation type="journal article" date="2019" name="Int. J. Syst. Evol. Microbiol.">
        <title>The Global Catalogue of Microorganisms (GCM) 10K type strain sequencing project: providing services to taxonomists for standard genome sequencing and annotation.</title>
        <authorList>
            <consortium name="The Broad Institute Genomics Platform"/>
            <consortium name="The Broad Institute Genome Sequencing Center for Infectious Disease"/>
            <person name="Wu L."/>
            <person name="Ma J."/>
        </authorList>
    </citation>
    <scope>NUCLEOTIDE SEQUENCE [LARGE SCALE GENOMIC DNA]</scope>
    <source>
        <strain evidence="3">IBRC-M 10906</strain>
    </source>
</reference>
<dbReference type="Proteomes" id="UP001597478">
    <property type="component" value="Unassembled WGS sequence"/>
</dbReference>
<feature type="coiled-coil region" evidence="1">
    <location>
        <begin position="40"/>
        <end position="67"/>
    </location>
</feature>
<dbReference type="Gene3D" id="1.10.287.1490">
    <property type="match status" value="1"/>
</dbReference>
<dbReference type="EMBL" id="JBHUOF010000049">
    <property type="protein sequence ID" value="MFD2803125.1"/>
    <property type="molecule type" value="Genomic_DNA"/>
</dbReference>
<name>A0ABW5WL78_9PSEU</name>